<comment type="caution">
    <text evidence="1">The sequence shown here is derived from an EMBL/GenBank/DDBJ whole genome shotgun (WGS) entry which is preliminary data.</text>
</comment>
<evidence type="ECO:0000313" key="1">
    <source>
        <dbReference type="EMBL" id="KAF2466258.1"/>
    </source>
</evidence>
<gene>
    <name evidence="1" type="ORF">BDR25DRAFT_77007</name>
</gene>
<proteinExistence type="predicted"/>
<dbReference type="EMBL" id="MU003525">
    <property type="protein sequence ID" value="KAF2466258.1"/>
    <property type="molecule type" value="Genomic_DNA"/>
</dbReference>
<name>A0ACB6QGZ0_9PLEO</name>
<accession>A0ACB6QGZ0</accession>
<dbReference type="Proteomes" id="UP000799755">
    <property type="component" value="Unassembled WGS sequence"/>
</dbReference>
<keyword evidence="2" id="KW-1185">Reference proteome</keyword>
<protein>
    <submittedName>
        <fullName evidence="1">Uncharacterized protein</fullName>
    </submittedName>
</protein>
<sequence length="388" mass="43862">MEKMKTRKPHTKSRKGCVSCKSRHVKCDETKPACVNCDKYGSKCEYPAAQARIVNDNTSPYARVSTPSSADGLNLNRSSPTLGGQTQDYALNIPQLRLLHHFSTVTASTLTSNIEAQDVCRSHIVKIAFNHPFLLHVILALAALHLSWLNQALSQVYLVQAEKHHDAALAEFRSDVQDIDESNFQAVFCFAFILFPYSCAVLIDPKNGPEYVLDTVLQNLALTRRVPPMVRQFYSSMLDSELGRLVPSDTQGIDFYQVPSDRVLVSLWKFSELTSKLYPPDINEAYELAISTLEVLFSVVKRQSERPSVSLVKLWTHQVTPRFMELLSARQPGALIIFAHYAVLLKTCQHYWFMDGYAGQILQVADALIPEEWRSWLDWPKEQIRGSA</sequence>
<reference evidence="1" key="1">
    <citation type="journal article" date="2020" name="Stud. Mycol.">
        <title>101 Dothideomycetes genomes: a test case for predicting lifestyles and emergence of pathogens.</title>
        <authorList>
            <person name="Haridas S."/>
            <person name="Albert R."/>
            <person name="Binder M."/>
            <person name="Bloem J."/>
            <person name="Labutti K."/>
            <person name="Salamov A."/>
            <person name="Andreopoulos B."/>
            <person name="Baker S."/>
            <person name="Barry K."/>
            <person name="Bills G."/>
            <person name="Bluhm B."/>
            <person name="Cannon C."/>
            <person name="Castanera R."/>
            <person name="Culley D."/>
            <person name="Daum C."/>
            <person name="Ezra D."/>
            <person name="Gonzalez J."/>
            <person name="Henrissat B."/>
            <person name="Kuo A."/>
            <person name="Liang C."/>
            <person name="Lipzen A."/>
            <person name="Lutzoni F."/>
            <person name="Magnuson J."/>
            <person name="Mondo S."/>
            <person name="Nolan M."/>
            <person name="Ohm R."/>
            <person name="Pangilinan J."/>
            <person name="Park H.-J."/>
            <person name="Ramirez L."/>
            <person name="Alfaro M."/>
            <person name="Sun H."/>
            <person name="Tritt A."/>
            <person name="Yoshinaga Y."/>
            <person name="Zwiers L.-H."/>
            <person name="Turgeon B."/>
            <person name="Goodwin S."/>
            <person name="Spatafora J."/>
            <person name="Crous P."/>
            <person name="Grigoriev I."/>
        </authorList>
    </citation>
    <scope>NUCLEOTIDE SEQUENCE</scope>
    <source>
        <strain evidence="1">ATCC 200398</strain>
    </source>
</reference>
<organism evidence="1 2">
    <name type="scientific">Lindgomyces ingoldianus</name>
    <dbReference type="NCBI Taxonomy" id="673940"/>
    <lineage>
        <taxon>Eukaryota</taxon>
        <taxon>Fungi</taxon>
        <taxon>Dikarya</taxon>
        <taxon>Ascomycota</taxon>
        <taxon>Pezizomycotina</taxon>
        <taxon>Dothideomycetes</taxon>
        <taxon>Pleosporomycetidae</taxon>
        <taxon>Pleosporales</taxon>
        <taxon>Lindgomycetaceae</taxon>
        <taxon>Lindgomyces</taxon>
    </lineage>
</organism>
<evidence type="ECO:0000313" key="2">
    <source>
        <dbReference type="Proteomes" id="UP000799755"/>
    </source>
</evidence>